<evidence type="ECO:0000313" key="3">
    <source>
        <dbReference type="Proteomes" id="UP001501729"/>
    </source>
</evidence>
<dbReference type="EMBL" id="BAABKX010000030">
    <property type="protein sequence ID" value="GAA5066112.1"/>
    <property type="molecule type" value="Genomic_DNA"/>
</dbReference>
<name>A0AAV3US44_9EURY</name>
<comment type="caution">
    <text evidence="2">The sequence shown here is derived from an EMBL/GenBank/DDBJ whole genome shotgun (WGS) entry which is preliminary data.</text>
</comment>
<proteinExistence type="predicted"/>
<keyword evidence="3" id="KW-1185">Reference proteome</keyword>
<organism evidence="2 3">
    <name type="scientific">Haladaptatus pallidirubidus</name>
    <dbReference type="NCBI Taxonomy" id="1008152"/>
    <lineage>
        <taxon>Archaea</taxon>
        <taxon>Methanobacteriati</taxon>
        <taxon>Methanobacteriota</taxon>
        <taxon>Stenosarchaea group</taxon>
        <taxon>Halobacteria</taxon>
        <taxon>Halobacteriales</taxon>
        <taxon>Haladaptataceae</taxon>
        <taxon>Haladaptatus</taxon>
    </lineage>
</organism>
<evidence type="ECO:0000256" key="1">
    <source>
        <dbReference type="SAM" id="Coils"/>
    </source>
</evidence>
<dbReference type="Proteomes" id="UP001501729">
    <property type="component" value="Unassembled WGS sequence"/>
</dbReference>
<dbReference type="RefSeq" id="WP_227779216.1">
    <property type="nucleotide sequence ID" value="NZ_BAABKX010000030.1"/>
</dbReference>
<dbReference type="GeneID" id="68617380"/>
<protein>
    <submittedName>
        <fullName evidence="2">Uncharacterized protein</fullName>
    </submittedName>
</protein>
<sequence length="166" mass="18793">MGLETIIQIAEQVGEDDEARRAAFRRELQQYDDGEIKSFTETNDILAAERETLNELKRELDSEEGNIEELVEYTEFLTVEQAVEHRDETVDKLGKHNKHLQTFHAEMIRALDIVETNLDALEANGKEAVCGNPQPHFERAGEALKKHNEAVEGLGTNMTILNAYIA</sequence>
<gene>
    <name evidence="2" type="ORF">GCM10025751_57700</name>
</gene>
<keyword evidence="1" id="KW-0175">Coiled coil</keyword>
<accession>A0AAV3US44</accession>
<evidence type="ECO:0000313" key="2">
    <source>
        <dbReference type="EMBL" id="GAA5066112.1"/>
    </source>
</evidence>
<dbReference type="AlphaFoldDB" id="A0AAV3US44"/>
<feature type="coiled-coil region" evidence="1">
    <location>
        <begin position="39"/>
        <end position="73"/>
    </location>
</feature>
<reference evidence="2 3" key="1">
    <citation type="journal article" date="2019" name="Int. J. Syst. Evol. Microbiol.">
        <title>The Global Catalogue of Microorganisms (GCM) 10K type strain sequencing project: providing services to taxonomists for standard genome sequencing and annotation.</title>
        <authorList>
            <consortium name="The Broad Institute Genomics Platform"/>
            <consortium name="The Broad Institute Genome Sequencing Center for Infectious Disease"/>
            <person name="Wu L."/>
            <person name="Ma J."/>
        </authorList>
    </citation>
    <scope>NUCLEOTIDE SEQUENCE [LARGE SCALE GENOMIC DNA]</scope>
    <source>
        <strain evidence="2 3">JCM 17504</strain>
    </source>
</reference>